<dbReference type="InterPro" id="IPR035919">
    <property type="entry name" value="EAL_sf"/>
</dbReference>
<dbReference type="InterPro" id="IPR011990">
    <property type="entry name" value="TPR-like_helical_dom_sf"/>
</dbReference>
<dbReference type="InterPro" id="IPR001633">
    <property type="entry name" value="EAL_dom"/>
</dbReference>
<dbReference type="InterPro" id="IPR050706">
    <property type="entry name" value="Cyclic-di-GMP_PDE-like"/>
</dbReference>
<dbReference type="Pfam" id="PF00563">
    <property type="entry name" value="EAL"/>
    <property type="match status" value="1"/>
</dbReference>
<feature type="transmembrane region" description="Helical" evidence="1">
    <location>
        <begin position="445"/>
        <end position="467"/>
    </location>
</feature>
<keyword evidence="1" id="KW-0472">Membrane</keyword>
<evidence type="ECO:0000313" key="4">
    <source>
        <dbReference type="Proteomes" id="UP000015688"/>
    </source>
</evidence>
<keyword evidence="1" id="KW-1133">Transmembrane helix</keyword>
<dbReference type="SMART" id="SM00052">
    <property type="entry name" value="EAL"/>
    <property type="match status" value="1"/>
</dbReference>
<proteinExistence type="predicted"/>
<feature type="domain" description="EAL" evidence="2">
    <location>
        <begin position="468"/>
        <end position="724"/>
    </location>
</feature>
<dbReference type="EMBL" id="AVNC01000015">
    <property type="protein sequence ID" value="EQK42238.1"/>
    <property type="molecule type" value="Genomic_DNA"/>
</dbReference>
<dbReference type="PROSITE" id="PS50883">
    <property type="entry name" value="EAL"/>
    <property type="match status" value="1"/>
</dbReference>
<keyword evidence="1" id="KW-0812">Transmembrane</keyword>
<evidence type="ECO:0000256" key="1">
    <source>
        <dbReference type="SAM" id="Phobius"/>
    </source>
</evidence>
<dbReference type="PATRIC" id="fig|1233171.3.peg.1076"/>
<dbReference type="SUPFAM" id="SSF141868">
    <property type="entry name" value="EAL domain-like"/>
    <property type="match status" value="1"/>
</dbReference>
<gene>
    <name evidence="3" type="ORF">C672_1180</name>
</gene>
<comment type="caution">
    <text evidence="3">The sequence shown here is derived from an EMBL/GenBank/DDBJ whole genome shotgun (WGS) entry which is preliminary data.</text>
</comment>
<dbReference type="PANTHER" id="PTHR33121:SF71">
    <property type="entry name" value="OXYGEN SENSOR PROTEIN DOSP"/>
    <property type="match status" value="1"/>
</dbReference>
<dbReference type="Gene3D" id="3.20.20.450">
    <property type="entry name" value="EAL domain"/>
    <property type="match status" value="1"/>
</dbReference>
<evidence type="ECO:0000313" key="3">
    <source>
        <dbReference type="EMBL" id="EQK42238.1"/>
    </source>
</evidence>
<protein>
    <submittedName>
        <fullName evidence="3">EAL domain protein</fullName>
    </submittedName>
</protein>
<dbReference type="GO" id="GO:0071111">
    <property type="term" value="F:cyclic-guanylate-specific phosphodiesterase activity"/>
    <property type="evidence" value="ECO:0007669"/>
    <property type="project" value="InterPro"/>
</dbReference>
<accession>T4VL77</accession>
<organism evidence="3 4">
    <name type="scientific">Paraclostridium bifermentans ATCC 638 = DSM 14991</name>
    <dbReference type="NCBI Taxonomy" id="1233171"/>
    <lineage>
        <taxon>Bacteria</taxon>
        <taxon>Bacillati</taxon>
        <taxon>Bacillota</taxon>
        <taxon>Clostridia</taxon>
        <taxon>Peptostreptococcales</taxon>
        <taxon>Peptostreptococcaceae</taxon>
        <taxon>Paraclostridium</taxon>
    </lineage>
</organism>
<dbReference type="Proteomes" id="UP000015688">
    <property type="component" value="Unassembled WGS sequence"/>
</dbReference>
<dbReference type="AlphaFoldDB" id="T4VL77"/>
<dbReference type="SUPFAM" id="SSF48452">
    <property type="entry name" value="TPR-like"/>
    <property type="match status" value="1"/>
</dbReference>
<sequence>MFGSYYLIKKENNYIIEDIAYSYENDKEIDKEKIKNEKIEIFSKSHKDSNDYFVLGYYNENVVKNNKEAKQYFKKVIEHQNKYTDDFAKLYSYYYLSKDAIENREVNKALDYAKEGFNSISPASYSKYKNIIWNIHSELMDLENGRELAIKDYRKIEENENLLDDESKLYLYQKLSTVSLAMYGYNYDIEANLKAIELAKKLDKKEELYRFIIDLGVSAKQIGEYESAIKIIKYTDKLKIDNKYVNSILNCYKLIELAQVESRLGNYEKSLSYVNEIDKYSYSIKADELNDIQVLQLSIKSEYYAEIGDFKSAHDCLKKAASMIDDNSSEIYANKEMYYYKALANAYKKEHKYQDSIEVYNKGLSLANKENRIEYKDIYLHGLIDIYSKLGDEKNEYKYSIELANLIREKNKEFYKNHYYENVIAKYGMNKAKKENTTIKSLNNFFKVIIFILFAVIFKLHIYPIIYKYIHRAKVKKYIKEDNYFLNYQPIVNPKENKIMGFEALIRLELKNKLIMPNIIIEEINKCDMMEEVSVWILKRIVEDFKRLKNVENINEKFYISINLSLKEIESIYIVETFKEIIKEADLPRRSICIEITENNSYKNKESVSKNIKILKDSGFLIALDDFGVDYSNISMLDKFEFDIIKLDKYFIDNIGTSSINKTLIETADYLSTIKDKTIVVEGVEENYQMKIIKNTKSDKIYIQGYFYSKPLSVQVLEKFKLFK</sequence>
<dbReference type="PANTHER" id="PTHR33121">
    <property type="entry name" value="CYCLIC DI-GMP PHOSPHODIESTERASE PDEF"/>
    <property type="match status" value="1"/>
</dbReference>
<evidence type="ECO:0000259" key="2">
    <source>
        <dbReference type="PROSITE" id="PS50883"/>
    </source>
</evidence>
<dbReference type="CDD" id="cd01948">
    <property type="entry name" value="EAL"/>
    <property type="match status" value="1"/>
</dbReference>
<dbReference type="Gene3D" id="1.25.40.10">
    <property type="entry name" value="Tetratricopeptide repeat domain"/>
    <property type="match status" value="1"/>
</dbReference>
<name>T4VL77_PARBF</name>
<reference evidence="3 4" key="1">
    <citation type="submission" date="2013-06" db="EMBL/GenBank/DDBJ databases">
        <authorList>
            <person name="Walk S."/>
            <person name="Aronoff D."/>
            <person name="Young V.Y."/>
            <person name="Marsh J."/>
            <person name="Harrison L."/>
            <person name="Daugherty S.C."/>
            <person name="Shefchek K.A."/>
            <person name="Hine E.E."/>
            <person name="Tallon L.J."/>
            <person name="Sadzewicz L.K."/>
            <person name="Rasko D.A."/>
        </authorList>
    </citation>
    <scope>NUCLEOTIDE SEQUENCE [LARGE SCALE GENOMIC DNA]</scope>
    <source>
        <strain evidence="3 4">ATCC 638</strain>
    </source>
</reference>